<reference evidence="1 2" key="1">
    <citation type="submission" date="2020-08" db="EMBL/GenBank/DDBJ databases">
        <title>A Genomic Blueprint of the Chicken Gut Microbiome.</title>
        <authorList>
            <person name="Gilroy R."/>
            <person name="Ravi A."/>
            <person name="Getino M."/>
            <person name="Pursley I."/>
            <person name="Horton D.L."/>
            <person name="Alikhan N.-F."/>
            <person name="Baker D."/>
            <person name="Gharbi K."/>
            <person name="Hall N."/>
            <person name="Watson M."/>
            <person name="Adriaenssens E.M."/>
            <person name="Foster-Nyarko E."/>
            <person name="Jarju S."/>
            <person name="Secka A."/>
            <person name="Antonio M."/>
            <person name="Oren A."/>
            <person name="Chaudhuri R."/>
            <person name="La Ragione R.M."/>
            <person name="Hildebrand F."/>
            <person name="Pallen M.J."/>
        </authorList>
    </citation>
    <scope>NUCLEOTIDE SEQUENCE [LARGE SCALE GENOMIC DNA]</scope>
    <source>
        <strain evidence="1 2">Sa2BVA9</strain>
    </source>
</reference>
<proteinExistence type="predicted"/>
<organism evidence="1 2">
    <name type="scientific">Paenibacillus gallinarum</name>
    <dbReference type="NCBI Taxonomy" id="2762232"/>
    <lineage>
        <taxon>Bacteria</taxon>
        <taxon>Bacillati</taxon>
        <taxon>Bacillota</taxon>
        <taxon>Bacilli</taxon>
        <taxon>Bacillales</taxon>
        <taxon>Paenibacillaceae</taxon>
        <taxon>Paenibacillus</taxon>
    </lineage>
</organism>
<protein>
    <submittedName>
        <fullName evidence="1">Uncharacterized protein</fullName>
    </submittedName>
</protein>
<dbReference type="Pfam" id="PF09929">
    <property type="entry name" value="DUF2161"/>
    <property type="match status" value="1"/>
</dbReference>
<name>A0ABR8STV2_9BACL</name>
<sequence length="253" mass="28565">MAVGYETELYEPVKSFFEKQGYHIKSEIRYCDLVGVKEGSADPLIVEIKKTFNLSLLLQGMQRLKISSNVYLAVERNRAKRGAVNQRFSEITELCQKLGLGLITVTIYKTKPALVDILCQPQWQLKSKKSIRKQKLLSEFEGRSGDYNLGGSHKTKLVTAYRERALKVASALERLPFASPAQLARATGISTAASILQNNYYGWFERIKRGSYRLTPAGKEALSTYENVLQQSMLAPNDFLIAEKLLADDEFKK</sequence>
<dbReference type="InterPro" id="IPR018679">
    <property type="entry name" value="DUF2161"/>
</dbReference>
<dbReference type="Proteomes" id="UP000608071">
    <property type="component" value="Unassembled WGS sequence"/>
</dbReference>
<evidence type="ECO:0000313" key="1">
    <source>
        <dbReference type="EMBL" id="MBD7966920.1"/>
    </source>
</evidence>
<evidence type="ECO:0000313" key="2">
    <source>
        <dbReference type="Proteomes" id="UP000608071"/>
    </source>
</evidence>
<dbReference type="RefSeq" id="WP_191797876.1">
    <property type="nucleotide sequence ID" value="NZ_JACSQL010000001.1"/>
</dbReference>
<accession>A0ABR8STV2</accession>
<gene>
    <name evidence="1" type="ORF">H9647_02475</name>
</gene>
<dbReference type="EMBL" id="JACSQL010000001">
    <property type="protein sequence ID" value="MBD7966920.1"/>
    <property type="molecule type" value="Genomic_DNA"/>
</dbReference>
<comment type="caution">
    <text evidence="1">The sequence shown here is derived from an EMBL/GenBank/DDBJ whole genome shotgun (WGS) entry which is preliminary data.</text>
</comment>
<keyword evidence="2" id="KW-1185">Reference proteome</keyword>